<comment type="caution">
    <text evidence="1">The sequence shown here is derived from an EMBL/GenBank/DDBJ whole genome shotgun (WGS) entry which is preliminary data.</text>
</comment>
<evidence type="ECO:0000313" key="1">
    <source>
        <dbReference type="EMBL" id="GBN48916.1"/>
    </source>
</evidence>
<proteinExistence type="predicted"/>
<dbReference type="AlphaFoldDB" id="A0A4Y2PFX2"/>
<dbReference type="EMBL" id="BGPR01010965">
    <property type="protein sequence ID" value="GBN48916.1"/>
    <property type="molecule type" value="Genomic_DNA"/>
</dbReference>
<evidence type="ECO:0000313" key="2">
    <source>
        <dbReference type="Proteomes" id="UP000499080"/>
    </source>
</evidence>
<protein>
    <submittedName>
        <fullName evidence="1">Uncharacterized protein</fullName>
    </submittedName>
</protein>
<dbReference type="OrthoDB" id="7999790at2759"/>
<organism evidence="1 2">
    <name type="scientific">Araneus ventricosus</name>
    <name type="common">Orbweaver spider</name>
    <name type="synonym">Epeira ventricosa</name>
    <dbReference type="NCBI Taxonomy" id="182803"/>
    <lineage>
        <taxon>Eukaryota</taxon>
        <taxon>Metazoa</taxon>
        <taxon>Ecdysozoa</taxon>
        <taxon>Arthropoda</taxon>
        <taxon>Chelicerata</taxon>
        <taxon>Arachnida</taxon>
        <taxon>Araneae</taxon>
        <taxon>Araneomorphae</taxon>
        <taxon>Entelegynae</taxon>
        <taxon>Araneoidea</taxon>
        <taxon>Araneidae</taxon>
        <taxon>Araneus</taxon>
    </lineage>
</organism>
<dbReference type="Proteomes" id="UP000499080">
    <property type="component" value="Unassembled WGS sequence"/>
</dbReference>
<accession>A0A4Y2PFX2</accession>
<keyword evidence="2" id="KW-1185">Reference proteome</keyword>
<name>A0A4Y2PFX2_ARAVE</name>
<gene>
    <name evidence="1" type="ORF">AVEN_150707_1</name>
</gene>
<sequence length="100" mass="11355">MKFGLMKQFIKSSPKDGECFGYLYSKFPNLSEAKLKEGVFTGPTNENSYPNENCYPISSIQKQWWTEEKKSGTLKDVVHRFLGILKTLSTKPCATHVDSV</sequence>
<reference evidence="1 2" key="1">
    <citation type="journal article" date="2019" name="Sci. Rep.">
        <title>Orb-weaving spider Araneus ventricosus genome elucidates the spidroin gene catalogue.</title>
        <authorList>
            <person name="Kono N."/>
            <person name="Nakamura H."/>
            <person name="Ohtoshi R."/>
            <person name="Moran D.A.P."/>
            <person name="Shinohara A."/>
            <person name="Yoshida Y."/>
            <person name="Fujiwara M."/>
            <person name="Mori M."/>
            <person name="Tomita M."/>
            <person name="Arakawa K."/>
        </authorList>
    </citation>
    <scope>NUCLEOTIDE SEQUENCE [LARGE SCALE GENOMIC DNA]</scope>
</reference>